<reference evidence="1" key="1">
    <citation type="journal article" date="2022" name="bioRxiv">
        <title>Sequencing and chromosome-scale assembly of the giantPleurodeles waltlgenome.</title>
        <authorList>
            <person name="Brown T."/>
            <person name="Elewa A."/>
            <person name="Iarovenko S."/>
            <person name="Subramanian E."/>
            <person name="Araus A.J."/>
            <person name="Petzold A."/>
            <person name="Susuki M."/>
            <person name="Suzuki K.-i.T."/>
            <person name="Hayashi T."/>
            <person name="Toyoda A."/>
            <person name="Oliveira C."/>
            <person name="Osipova E."/>
            <person name="Leigh N.D."/>
            <person name="Simon A."/>
            <person name="Yun M.H."/>
        </authorList>
    </citation>
    <scope>NUCLEOTIDE SEQUENCE</scope>
    <source>
        <strain evidence="1">20211129_DDA</strain>
        <tissue evidence="1">Liver</tissue>
    </source>
</reference>
<keyword evidence="2" id="KW-1185">Reference proteome</keyword>
<organism evidence="1 2">
    <name type="scientific">Pleurodeles waltl</name>
    <name type="common">Iberian ribbed newt</name>
    <dbReference type="NCBI Taxonomy" id="8319"/>
    <lineage>
        <taxon>Eukaryota</taxon>
        <taxon>Metazoa</taxon>
        <taxon>Chordata</taxon>
        <taxon>Craniata</taxon>
        <taxon>Vertebrata</taxon>
        <taxon>Euteleostomi</taxon>
        <taxon>Amphibia</taxon>
        <taxon>Batrachia</taxon>
        <taxon>Caudata</taxon>
        <taxon>Salamandroidea</taxon>
        <taxon>Salamandridae</taxon>
        <taxon>Pleurodelinae</taxon>
        <taxon>Pleurodeles</taxon>
    </lineage>
</organism>
<sequence>MVCGPRGYCVGMRGSWEDDGMLECGEMTGRTAVGSGSQHDLEVALNPGEINTGGMVCYVWEMVCGPRGYCVGMRGSWEDDGMLECGEMTGRTAVGSGSQLDLEVALNPGEINT</sequence>
<evidence type="ECO:0000313" key="1">
    <source>
        <dbReference type="EMBL" id="KAJ1218498.1"/>
    </source>
</evidence>
<accession>A0AAV7X1G7</accession>
<name>A0AAV7X1G7_PLEWA</name>
<proteinExistence type="predicted"/>
<dbReference type="EMBL" id="JANPWB010000001">
    <property type="protein sequence ID" value="KAJ1218498.1"/>
    <property type="molecule type" value="Genomic_DNA"/>
</dbReference>
<protein>
    <submittedName>
        <fullName evidence="1">Uncharacterized protein</fullName>
    </submittedName>
</protein>
<dbReference type="Proteomes" id="UP001066276">
    <property type="component" value="Chromosome 1_1"/>
</dbReference>
<dbReference type="AlphaFoldDB" id="A0AAV7X1G7"/>
<comment type="caution">
    <text evidence="1">The sequence shown here is derived from an EMBL/GenBank/DDBJ whole genome shotgun (WGS) entry which is preliminary data.</text>
</comment>
<gene>
    <name evidence="1" type="ORF">NDU88_006076</name>
</gene>
<evidence type="ECO:0000313" key="2">
    <source>
        <dbReference type="Proteomes" id="UP001066276"/>
    </source>
</evidence>